<feature type="chain" id="PRO_5039531374" evidence="2">
    <location>
        <begin position="28"/>
        <end position="63"/>
    </location>
</feature>
<keyword evidence="2" id="KW-0732">Signal</keyword>
<dbReference type="AlphaFoldDB" id="A0A160P3J5"/>
<dbReference type="KEGG" id="slau:SLA_4215"/>
<reference evidence="3 4" key="1">
    <citation type="journal article" date="2016" name="Genome Announc.">
        <title>Complete Genome Sequence of Thiostrepton-Producing Streptomyces laurentii ATCC 31255.</title>
        <authorList>
            <person name="Doi K."/>
            <person name="Fujino Y."/>
            <person name="Nagayoshi Y."/>
            <person name="Ohshima T."/>
            <person name="Ogata S."/>
        </authorList>
    </citation>
    <scope>NUCLEOTIDE SEQUENCE [LARGE SCALE GENOMIC DNA]</scope>
    <source>
        <strain evidence="3 4">ATCC 31255</strain>
    </source>
</reference>
<keyword evidence="4" id="KW-1185">Reference proteome</keyword>
<accession>A0A160P3J5</accession>
<evidence type="ECO:0000313" key="3">
    <source>
        <dbReference type="EMBL" id="BAU85103.1"/>
    </source>
</evidence>
<dbReference type="RefSeq" id="WP_359874200.1">
    <property type="nucleotide sequence ID" value="NZ_JBEYHT010000007.1"/>
</dbReference>
<evidence type="ECO:0000313" key="4">
    <source>
        <dbReference type="Proteomes" id="UP000217676"/>
    </source>
</evidence>
<evidence type="ECO:0000256" key="1">
    <source>
        <dbReference type="SAM" id="MobiDB-lite"/>
    </source>
</evidence>
<protein>
    <submittedName>
        <fullName evidence="3">Uncharacterized protein</fullName>
    </submittedName>
</protein>
<gene>
    <name evidence="3" type="ORF">SLA_4215</name>
</gene>
<organism evidence="3 4">
    <name type="scientific">Streptomyces laurentii</name>
    <dbReference type="NCBI Taxonomy" id="39478"/>
    <lineage>
        <taxon>Bacteria</taxon>
        <taxon>Bacillati</taxon>
        <taxon>Actinomycetota</taxon>
        <taxon>Actinomycetes</taxon>
        <taxon>Kitasatosporales</taxon>
        <taxon>Streptomycetaceae</taxon>
        <taxon>Streptomyces</taxon>
    </lineage>
</organism>
<proteinExistence type="predicted"/>
<evidence type="ECO:0000256" key="2">
    <source>
        <dbReference type="SAM" id="SignalP"/>
    </source>
</evidence>
<feature type="signal peptide" evidence="2">
    <location>
        <begin position="1"/>
        <end position="27"/>
    </location>
</feature>
<name>A0A160P3J5_STRLU</name>
<dbReference type="EMBL" id="AP017424">
    <property type="protein sequence ID" value="BAU85103.1"/>
    <property type="molecule type" value="Genomic_DNA"/>
</dbReference>
<dbReference type="Proteomes" id="UP000217676">
    <property type="component" value="Chromosome"/>
</dbReference>
<feature type="region of interest" description="Disordered" evidence="1">
    <location>
        <begin position="35"/>
        <end position="63"/>
    </location>
</feature>
<sequence>MSAQSVTGARKTVRQFALAMVACLAVAGGAAVVAAQDSAPAGHQPSVAGDEWPVPTKSPAPTN</sequence>